<reference evidence="5 6" key="1">
    <citation type="submission" date="2016-10" db="EMBL/GenBank/DDBJ databases">
        <authorList>
            <person name="de Groot N.N."/>
        </authorList>
    </citation>
    <scope>NUCLEOTIDE SEQUENCE [LARGE SCALE GENOMIC DNA]</scope>
    <source>
        <strain evidence="5 6">AR67</strain>
    </source>
</reference>
<keyword evidence="1" id="KW-0479">Metal-binding</keyword>
<feature type="domain" description="RanBP2-type" evidence="4">
    <location>
        <begin position="524"/>
        <end position="553"/>
    </location>
</feature>
<dbReference type="AlphaFoldDB" id="A0A1I1FM68"/>
<sequence>MNESVLLNLTPDPKVLIALTHTHIQPFDALCELIDNSIDSFSAAKLQGTPISAPIVRIDLPKVSDIDSNKGVIRISDNGPGLSVESTEKALRAGFSGNNPYDTLGLFGMGFNISTGKMGSVTTFYSAREDSEQAVEVTIDLNEINETKNYQVKANLIPKNEICHGTIIEVSNWWPEGNSNRGFIKALVQYGAKKIRQELGRRYSTILREEEIKIFVNETPCEPFEHCVWGDNRYVERKKYGRIPAVFRFDQTIFSQKKCMHCTATLENYQNQCPSCGSHEIRTVEERIYGWVGIQRFDSLSEFGIDLIRNGRAIRISEKNAFFEYVDEFQKTLKDYPIDSNFGRIVGEVHLDHVPVDFMKQDFQRNSPEWHRAISFLRGDSSLQPTQPGAENNNSPIFKLFQGYRKVKTAGKTDLYMGTWDSVKEEPRRISRDVEKDFYERFKKHEPGYYDDAEWYKKVEEAEHRPVKQLPLCPVCGCQNLEEAEVCMSCQTVLKGKNCISCNETIPLSAKICPKCGKSQEIEVIKPWICNICGAKNNAIDSECVKCGAVKGEENHLSKEYLLKHSEKDDHLSINNCFVELANGHNSSALNVNVYTTNEPIKSNFDNKSLPLFTDKVSLDEIAIFVDKSHRMFKSCRVKVEQIIASEIAEHIYLLNKSVVSANGKHTISFISWQIIEKYWADKMEGNSDKLISSIESLFNMIRERLMLSNTDFEVCKDMMTDEQTKTMINNMMNSGVDITKLSEITTSSAAFQFVSISTVIQLFSVHPELFFDGVVWNEPYKNVDVNHDVLLFTQERIKGLYKGCLDDLQYYIEYKSQSDFVIQKTRIAVQFLNQKVAD</sequence>
<evidence type="ECO:0000259" key="4">
    <source>
        <dbReference type="PROSITE" id="PS50199"/>
    </source>
</evidence>
<keyword evidence="2" id="KW-0863">Zinc-finger</keyword>
<dbReference type="InterPro" id="IPR025874">
    <property type="entry name" value="DZR"/>
</dbReference>
<dbReference type="OrthoDB" id="9788304at2"/>
<protein>
    <submittedName>
        <fullName evidence="5">Histidine kinase-, DNA gyrase B-, and HSP90-like ATPase</fullName>
    </submittedName>
</protein>
<dbReference type="SUPFAM" id="SSF55874">
    <property type="entry name" value="ATPase domain of HSP90 chaperone/DNA topoisomerase II/histidine kinase"/>
    <property type="match status" value="1"/>
</dbReference>
<evidence type="ECO:0000313" key="6">
    <source>
        <dbReference type="Proteomes" id="UP000182192"/>
    </source>
</evidence>
<keyword evidence="5" id="KW-0418">Kinase</keyword>
<dbReference type="InterPro" id="IPR001876">
    <property type="entry name" value="Znf_RanBP2"/>
</dbReference>
<dbReference type="EMBL" id="FOKQ01000006">
    <property type="protein sequence ID" value="SFC00619.1"/>
    <property type="molecule type" value="Genomic_DNA"/>
</dbReference>
<dbReference type="GO" id="GO:0016301">
    <property type="term" value="F:kinase activity"/>
    <property type="evidence" value="ECO:0007669"/>
    <property type="project" value="UniProtKB-KW"/>
</dbReference>
<dbReference type="PROSITE" id="PS01358">
    <property type="entry name" value="ZF_RANBP2_1"/>
    <property type="match status" value="1"/>
</dbReference>
<dbReference type="Pfam" id="PF13589">
    <property type="entry name" value="HATPase_c_3"/>
    <property type="match status" value="1"/>
</dbReference>
<evidence type="ECO:0000256" key="1">
    <source>
        <dbReference type="ARBA" id="ARBA00022723"/>
    </source>
</evidence>
<keyword evidence="3" id="KW-0862">Zinc</keyword>
<keyword evidence="5" id="KW-0808">Transferase</keyword>
<dbReference type="PROSITE" id="PS50199">
    <property type="entry name" value="ZF_RANBP2_2"/>
    <property type="match status" value="1"/>
</dbReference>
<dbReference type="RefSeq" id="WP_074960439.1">
    <property type="nucleotide sequence ID" value="NZ_FOKQ01000006.1"/>
</dbReference>
<evidence type="ECO:0000256" key="2">
    <source>
        <dbReference type="ARBA" id="ARBA00022771"/>
    </source>
</evidence>
<dbReference type="Gene3D" id="3.30.565.10">
    <property type="entry name" value="Histidine kinase-like ATPase, C-terminal domain"/>
    <property type="match status" value="1"/>
</dbReference>
<dbReference type="GO" id="GO:0008270">
    <property type="term" value="F:zinc ion binding"/>
    <property type="evidence" value="ECO:0007669"/>
    <property type="project" value="UniProtKB-KW"/>
</dbReference>
<organism evidence="5 6">
    <name type="scientific">Ruminococcus albus</name>
    <dbReference type="NCBI Taxonomy" id="1264"/>
    <lineage>
        <taxon>Bacteria</taxon>
        <taxon>Bacillati</taxon>
        <taxon>Bacillota</taxon>
        <taxon>Clostridia</taxon>
        <taxon>Eubacteriales</taxon>
        <taxon>Oscillospiraceae</taxon>
        <taxon>Ruminococcus</taxon>
    </lineage>
</organism>
<dbReference type="Proteomes" id="UP000182192">
    <property type="component" value="Unassembled WGS sequence"/>
</dbReference>
<proteinExistence type="predicted"/>
<gene>
    <name evidence="5" type="ORF">SAMN02910406_00962</name>
</gene>
<evidence type="ECO:0000313" key="5">
    <source>
        <dbReference type="EMBL" id="SFC00619.1"/>
    </source>
</evidence>
<name>A0A1I1FM68_RUMAL</name>
<accession>A0A1I1FM68</accession>
<dbReference type="Pfam" id="PF12773">
    <property type="entry name" value="DZR"/>
    <property type="match status" value="1"/>
</dbReference>
<dbReference type="SMART" id="SM00547">
    <property type="entry name" value="ZnF_RBZ"/>
    <property type="match status" value="2"/>
</dbReference>
<dbReference type="InterPro" id="IPR036890">
    <property type="entry name" value="HATPase_C_sf"/>
</dbReference>
<evidence type="ECO:0000256" key="3">
    <source>
        <dbReference type="ARBA" id="ARBA00022833"/>
    </source>
</evidence>